<dbReference type="PROSITE" id="PS50112">
    <property type="entry name" value="PAS"/>
    <property type="match status" value="1"/>
</dbReference>
<evidence type="ECO:0000256" key="5">
    <source>
        <dbReference type="ARBA" id="ARBA00022777"/>
    </source>
</evidence>
<keyword evidence="6" id="KW-0175">Coiled coil</keyword>
<feature type="domain" description="PAC" evidence="9">
    <location>
        <begin position="390"/>
        <end position="443"/>
    </location>
</feature>
<evidence type="ECO:0000259" key="9">
    <source>
        <dbReference type="PROSITE" id="PS50113"/>
    </source>
</evidence>
<evidence type="ECO:0000259" key="7">
    <source>
        <dbReference type="PROSITE" id="PS50109"/>
    </source>
</evidence>
<dbReference type="SMART" id="SM00388">
    <property type="entry name" value="HisKA"/>
    <property type="match status" value="1"/>
</dbReference>
<dbReference type="Pfam" id="PF08448">
    <property type="entry name" value="PAS_4"/>
    <property type="match status" value="1"/>
</dbReference>
<dbReference type="CDD" id="cd00082">
    <property type="entry name" value="HisKA"/>
    <property type="match status" value="1"/>
</dbReference>
<evidence type="ECO:0000256" key="2">
    <source>
        <dbReference type="ARBA" id="ARBA00012438"/>
    </source>
</evidence>
<dbReference type="InterPro" id="IPR003661">
    <property type="entry name" value="HisK_dim/P_dom"/>
</dbReference>
<dbReference type="Proteomes" id="UP000619078">
    <property type="component" value="Unassembled WGS sequence"/>
</dbReference>
<dbReference type="EMBL" id="JACWMX010000014">
    <property type="protein sequence ID" value="MBD1395521.1"/>
    <property type="molecule type" value="Genomic_DNA"/>
</dbReference>
<dbReference type="Gene3D" id="3.30.450.20">
    <property type="entry name" value="PAS domain"/>
    <property type="match status" value="3"/>
</dbReference>
<keyword evidence="4" id="KW-0808">Transferase</keyword>
<keyword evidence="5" id="KW-0418">Kinase</keyword>
<dbReference type="PANTHER" id="PTHR43304:SF1">
    <property type="entry name" value="PAC DOMAIN-CONTAINING PROTEIN"/>
    <property type="match status" value="1"/>
</dbReference>
<dbReference type="InterPro" id="IPR003594">
    <property type="entry name" value="HATPase_dom"/>
</dbReference>
<dbReference type="InterPro" id="IPR036890">
    <property type="entry name" value="HATPase_C_sf"/>
</dbReference>
<dbReference type="InterPro" id="IPR035965">
    <property type="entry name" value="PAS-like_dom_sf"/>
</dbReference>
<dbReference type="InterPro" id="IPR000700">
    <property type="entry name" value="PAS-assoc_C"/>
</dbReference>
<dbReference type="SMART" id="SM00387">
    <property type="entry name" value="HATPase_c"/>
    <property type="match status" value="1"/>
</dbReference>
<evidence type="ECO:0000313" key="11">
    <source>
        <dbReference type="Proteomes" id="UP000619078"/>
    </source>
</evidence>
<accession>A0A926NSY9</accession>
<feature type="domain" description="Histidine kinase" evidence="7">
    <location>
        <begin position="447"/>
        <end position="663"/>
    </location>
</feature>
<keyword evidence="3" id="KW-0597">Phosphoprotein</keyword>
<feature type="coiled-coil region" evidence="6">
    <location>
        <begin position="155"/>
        <end position="185"/>
    </location>
</feature>
<dbReference type="AlphaFoldDB" id="A0A926NSY9"/>
<name>A0A926NSY9_9SPHI</name>
<evidence type="ECO:0000256" key="6">
    <source>
        <dbReference type="SAM" id="Coils"/>
    </source>
</evidence>
<dbReference type="PROSITE" id="PS50109">
    <property type="entry name" value="HIS_KIN"/>
    <property type="match status" value="1"/>
</dbReference>
<dbReference type="EC" id="2.7.13.3" evidence="2"/>
<dbReference type="InterPro" id="IPR013656">
    <property type="entry name" value="PAS_4"/>
</dbReference>
<protein>
    <recommendedName>
        <fullName evidence="2">histidine kinase</fullName>
        <ecNumber evidence="2">2.7.13.3</ecNumber>
    </recommendedName>
</protein>
<dbReference type="Gene3D" id="3.30.565.10">
    <property type="entry name" value="Histidine kinase-like ATPase, C-terminal domain"/>
    <property type="match status" value="1"/>
</dbReference>
<dbReference type="RefSeq" id="WP_191166266.1">
    <property type="nucleotide sequence ID" value="NZ_JACWMX010000014.1"/>
</dbReference>
<dbReference type="InterPro" id="IPR052162">
    <property type="entry name" value="Sensor_kinase/Photoreceptor"/>
</dbReference>
<dbReference type="InterPro" id="IPR005467">
    <property type="entry name" value="His_kinase_dom"/>
</dbReference>
<dbReference type="SUPFAM" id="SSF47384">
    <property type="entry name" value="Homodimeric domain of signal transducing histidine kinase"/>
    <property type="match status" value="1"/>
</dbReference>
<sequence length="670" mass="76145">MTNTNPYKFLQGGGEMGKLIRSIDWSQTAIGDVATWPAELKIATGIMLSTPFPMYIAWGKEYIQLYNDGYRPILGATKHPQAMGISTRETFAEIWHIIESMFDGVMDGQAVGFPNFMLPLDRNGYVEECFFDFSYSPISDEDGNIGGVLVTVIEITEKVKTLADLQQAKQDLETAKGETEGQRDQLKRFFMEAPAAICVTNGPEFVFELINPLYQQFFPERQILGKPVLDALPEIRGPVYDILKGVYNDDKTFEGNELLIPLARYDGGPMEDRYFNFIYQPRHNSIGKVDGILVFAFEVTDMVNAKKELEKEKDKFKLAILAAELGTFDMDMTKGTMEWDDRCRELFGIDHEEIVTYEKDFLQGLHPDDKERVIKVIERVFNRSESNGFYDVEYRTIGVADKKVRWLRAKGQAYFDNEDKPYRFIGSVLEVTDKKQEELRKNDFITMVSHELKTPLSALSGYVQMLHLQAAKNMDTFAGSILGKVGQQVKKMTGIINGFLNISQIEAGKIPLNKRKFAFADLVNEIIEAYTIIAPDHSITNHIYEPIIIHADYDRLEQVLLNLLNNAVKYSPNGKKIDITSKVTGEMLRVSVKDEGLGIEPSDVKKLFDRFFRVDNHHTKAIPGFGIGLYLCSEIIRLHEGRIWVESEIGSGSTFIFELPIMDSTEYLPK</sequence>
<evidence type="ECO:0000259" key="8">
    <source>
        <dbReference type="PROSITE" id="PS50112"/>
    </source>
</evidence>
<dbReference type="InterPro" id="IPR000014">
    <property type="entry name" value="PAS"/>
</dbReference>
<dbReference type="Pfam" id="PF08447">
    <property type="entry name" value="PAS_3"/>
    <property type="match status" value="1"/>
</dbReference>
<dbReference type="CDD" id="cd00130">
    <property type="entry name" value="PAS"/>
    <property type="match status" value="1"/>
</dbReference>
<dbReference type="GO" id="GO:0000155">
    <property type="term" value="F:phosphorelay sensor kinase activity"/>
    <property type="evidence" value="ECO:0007669"/>
    <property type="project" value="InterPro"/>
</dbReference>
<dbReference type="Pfam" id="PF02518">
    <property type="entry name" value="HATPase_c"/>
    <property type="match status" value="1"/>
</dbReference>
<dbReference type="InterPro" id="IPR036097">
    <property type="entry name" value="HisK_dim/P_sf"/>
</dbReference>
<dbReference type="SUPFAM" id="SSF55785">
    <property type="entry name" value="PYP-like sensor domain (PAS domain)"/>
    <property type="match status" value="1"/>
</dbReference>
<dbReference type="SUPFAM" id="SSF55874">
    <property type="entry name" value="ATPase domain of HSP90 chaperone/DNA topoisomerase II/histidine kinase"/>
    <property type="match status" value="1"/>
</dbReference>
<keyword evidence="11" id="KW-1185">Reference proteome</keyword>
<comment type="caution">
    <text evidence="10">The sequence shown here is derived from an EMBL/GenBank/DDBJ whole genome shotgun (WGS) entry which is preliminary data.</text>
</comment>
<evidence type="ECO:0000256" key="3">
    <source>
        <dbReference type="ARBA" id="ARBA00022553"/>
    </source>
</evidence>
<dbReference type="InterPro" id="IPR004358">
    <property type="entry name" value="Sig_transdc_His_kin-like_C"/>
</dbReference>
<dbReference type="PRINTS" id="PR00344">
    <property type="entry name" value="BCTRLSENSOR"/>
</dbReference>
<proteinExistence type="predicted"/>
<evidence type="ECO:0000313" key="10">
    <source>
        <dbReference type="EMBL" id="MBD1395521.1"/>
    </source>
</evidence>
<feature type="domain" description="PAS" evidence="8">
    <location>
        <begin position="312"/>
        <end position="384"/>
    </location>
</feature>
<evidence type="ECO:0000256" key="4">
    <source>
        <dbReference type="ARBA" id="ARBA00022679"/>
    </source>
</evidence>
<reference evidence="10" key="1">
    <citation type="submission" date="2020-09" db="EMBL/GenBank/DDBJ databases">
        <title>Novel species of Mucilaginibacter isolated from a glacier on the Tibetan Plateau.</title>
        <authorList>
            <person name="Liu Q."/>
            <person name="Xin Y.-H."/>
        </authorList>
    </citation>
    <scope>NUCLEOTIDE SEQUENCE</scope>
    <source>
        <strain evidence="10">ZB1P21</strain>
    </source>
</reference>
<dbReference type="PROSITE" id="PS50113">
    <property type="entry name" value="PAC"/>
    <property type="match status" value="1"/>
</dbReference>
<evidence type="ECO:0000256" key="1">
    <source>
        <dbReference type="ARBA" id="ARBA00000085"/>
    </source>
</evidence>
<organism evidence="10 11">
    <name type="scientific">Mucilaginibacter glaciei</name>
    <dbReference type="NCBI Taxonomy" id="2772109"/>
    <lineage>
        <taxon>Bacteria</taxon>
        <taxon>Pseudomonadati</taxon>
        <taxon>Bacteroidota</taxon>
        <taxon>Sphingobacteriia</taxon>
        <taxon>Sphingobacteriales</taxon>
        <taxon>Sphingobacteriaceae</taxon>
        <taxon>Mucilaginibacter</taxon>
    </lineage>
</organism>
<dbReference type="Gene3D" id="1.10.287.130">
    <property type="match status" value="1"/>
</dbReference>
<dbReference type="FunFam" id="3.30.565.10:FF:000006">
    <property type="entry name" value="Sensor histidine kinase WalK"/>
    <property type="match status" value="1"/>
</dbReference>
<dbReference type="InterPro" id="IPR013655">
    <property type="entry name" value="PAS_fold_3"/>
</dbReference>
<dbReference type="SMART" id="SM00091">
    <property type="entry name" value="PAS"/>
    <property type="match status" value="2"/>
</dbReference>
<dbReference type="PANTHER" id="PTHR43304">
    <property type="entry name" value="PHYTOCHROME-LIKE PROTEIN CPH1"/>
    <property type="match status" value="1"/>
</dbReference>
<gene>
    <name evidence="10" type="ORF">IDJ76_20635</name>
</gene>
<dbReference type="Pfam" id="PF00512">
    <property type="entry name" value="HisKA"/>
    <property type="match status" value="1"/>
</dbReference>
<comment type="catalytic activity">
    <reaction evidence="1">
        <text>ATP + protein L-histidine = ADP + protein N-phospho-L-histidine.</text>
        <dbReference type="EC" id="2.7.13.3"/>
    </reaction>
</comment>